<keyword evidence="2" id="KW-0547">Nucleotide-binding</keyword>
<dbReference type="Gene3D" id="3.40.50.300">
    <property type="entry name" value="P-loop containing nucleotide triphosphate hydrolases"/>
    <property type="match status" value="1"/>
</dbReference>
<name>A0A8X6MN14_NEPPI</name>
<dbReference type="NCBIfam" id="TIGR00231">
    <property type="entry name" value="small_GTP"/>
    <property type="match status" value="1"/>
</dbReference>
<evidence type="ECO:0000256" key="6">
    <source>
        <dbReference type="SAM" id="MobiDB-lite"/>
    </source>
</evidence>
<keyword evidence="8" id="KW-1185">Reference proteome</keyword>
<feature type="compositionally biased region" description="Polar residues" evidence="6">
    <location>
        <begin position="33"/>
        <end position="45"/>
    </location>
</feature>
<dbReference type="InterPro" id="IPR020849">
    <property type="entry name" value="Small_GTPase_Ras-type"/>
</dbReference>
<evidence type="ECO:0000313" key="7">
    <source>
        <dbReference type="EMBL" id="GFS68890.1"/>
    </source>
</evidence>
<comment type="subcellular location">
    <subcellularLocation>
        <location evidence="5">Endomembrane system</location>
        <topology evidence="5">Lipid-anchor</topology>
        <orientation evidence="5">Cytoplasmic side</orientation>
    </subcellularLocation>
</comment>
<dbReference type="SMART" id="SM00173">
    <property type="entry name" value="RAS"/>
    <property type="match status" value="1"/>
</dbReference>
<sequence>MEGCLQVEDQELIKDDHLCRLLLKSESLTSTLNQEMSSEASSASVTPKGLRRNRRSVQGLSTITEEVNSHSRTGVFEALRCCIGASAHRKSNDSDTHSHSPMSEPQLTSPQTKLQVVVLGPSRVGKTALVLRYLRCHFETDYEPTIEDVYSYRIKMPDGEMHEVMITDTAGTLPFPDLREDSIRSADGFVIVFALNEIKSFEESIQICDQILSLRGNDVSIVLVGNKTDLINERQIFPAMVQKVIDQRFRSSVYVETSAKLKKNIKQVFIEMIQLLSQNQRFS</sequence>
<evidence type="ECO:0000313" key="8">
    <source>
        <dbReference type="Proteomes" id="UP000887013"/>
    </source>
</evidence>
<feature type="region of interest" description="Disordered" evidence="6">
    <location>
        <begin position="90"/>
        <end position="110"/>
    </location>
</feature>
<dbReference type="SMART" id="SM00174">
    <property type="entry name" value="RHO"/>
    <property type="match status" value="1"/>
</dbReference>
<evidence type="ECO:0000256" key="4">
    <source>
        <dbReference type="ARBA" id="ARBA00023288"/>
    </source>
</evidence>
<dbReference type="AlphaFoldDB" id="A0A8X6MN14"/>
<dbReference type="Pfam" id="PF00071">
    <property type="entry name" value="Ras"/>
    <property type="match status" value="1"/>
</dbReference>
<dbReference type="InterPro" id="IPR001806">
    <property type="entry name" value="Small_GTPase"/>
</dbReference>
<dbReference type="GO" id="GO:0007165">
    <property type="term" value="P:signal transduction"/>
    <property type="evidence" value="ECO:0007669"/>
    <property type="project" value="InterPro"/>
</dbReference>
<comment type="caution">
    <text evidence="7">The sequence shown here is derived from an EMBL/GenBank/DDBJ whole genome shotgun (WGS) entry which is preliminary data.</text>
</comment>
<dbReference type="SMART" id="SM00175">
    <property type="entry name" value="RAB"/>
    <property type="match status" value="1"/>
</dbReference>
<evidence type="ECO:0000256" key="5">
    <source>
        <dbReference type="ARBA" id="ARBA00046278"/>
    </source>
</evidence>
<dbReference type="PROSITE" id="PS51419">
    <property type="entry name" value="RAB"/>
    <property type="match status" value="1"/>
</dbReference>
<dbReference type="GO" id="GO:0016020">
    <property type="term" value="C:membrane"/>
    <property type="evidence" value="ECO:0007669"/>
    <property type="project" value="InterPro"/>
</dbReference>
<dbReference type="OrthoDB" id="265044at2759"/>
<dbReference type="PRINTS" id="PR00449">
    <property type="entry name" value="RASTRNSFRMNG"/>
</dbReference>
<dbReference type="InterPro" id="IPR005225">
    <property type="entry name" value="Small_GTP-bd"/>
</dbReference>
<feature type="region of interest" description="Disordered" evidence="6">
    <location>
        <begin position="31"/>
        <end position="57"/>
    </location>
</feature>
<feature type="compositionally biased region" description="Polar residues" evidence="6">
    <location>
        <begin position="99"/>
        <end position="110"/>
    </location>
</feature>
<reference evidence="7" key="1">
    <citation type="submission" date="2020-08" db="EMBL/GenBank/DDBJ databases">
        <title>Multicomponent nature underlies the extraordinary mechanical properties of spider dragline silk.</title>
        <authorList>
            <person name="Kono N."/>
            <person name="Nakamura H."/>
            <person name="Mori M."/>
            <person name="Yoshida Y."/>
            <person name="Ohtoshi R."/>
            <person name="Malay A.D."/>
            <person name="Moran D.A.P."/>
            <person name="Tomita M."/>
            <person name="Numata K."/>
            <person name="Arakawa K."/>
        </authorList>
    </citation>
    <scope>NUCLEOTIDE SEQUENCE</scope>
</reference>
<dbReference type="SUPFAM" id="SSF52540">
    <property type="entry name" value="P-loop containing nucleoside triphosphate hydrolases"/>
    <property type="match status" value="1"/>
</dbReference>
<accession>A0A8X6MN14</accession>
<evidence type="ECO:0000256" key="2">
    <source>
        <dbReference type="ARBA" id="ARBA00022741"/>
    </source>
</evidence>
<dbReference type="GO" id="GO:0003924">
    <property type="term" value="F:GTPase activity"/>
    <property type="evidence" value="ECO:0007669"/>
    <property type="project" value="InterPro"/>
</dbReference>
<gene>
    <name evidence="7" type="primary">RRAS2</name>
    <name evidence="7" type="ORF">NPIL_456621</name>
</gene>
<evidence type="ECO:0000256" key="1">
    <source>
        <dbReference type="ARBA" id="ARBA00022481"/>
    </source>
</evidence>
<evidence type="ECO:0000256" key="3">
    <source>
        <dbReference type="ARBA" id="ARBA00023134"/>
    </source>
</evidence>
<dbReference type="PROSITE" id="PS51421">
    <property type="entry name" value="RAS"/>
    <property type="match status" value="1"/>
</dbReference>
<keyword evidence="4" id="KW-0449">Lipoprotein</keyword>
<dbReference type="GO" id="GO:0005525">
    <property type="term" value="F:GTP binding"/>
    <property type="evidence" value="ECO:0007669"/>
    <property type="project" value="UniProtKB-KW"/>
</dbReference>
<keyword evidence="1" id="KW-0488">Methylation</keyword>
<dbReference type="EMBL" id="BMAW01000426">
    <property type="protein sequence ID" value="GFS68890.1"/>
    <property type="molecule type" value="Genomic_DNA"/>
</dbReference>
<dbReference type="Proteomes" id="UP000887013">
    <property type="component" value="Unassembled WGS sequence"/>
</dbReference>
<dbReference type="GO" id="GO:0012505">
    <property type="term" value="C:endomembrane system"/>
    <property type="evidence" value="ECO:0007669"/>
    <property type="project" value="UniProtKB-SubCell"/>
</dbReference>
<dbReference type="PANTHER" id="PTHR24070">
    <property type="entry name" value="RAS, DI-RAS, AND RHEB FAMILY MEMBERS OF SMALL GTPASE SUPERFAMILY"/>
    <property type="match status" value="1"/>
</dbReference>
<protein>
    <submittedName>
        <fullName evidence="7">Ras-related protein R-Ras2</fullName>
    </submittedName>
</protein>
<dbReference type="InterPro" id="IPR027417">
    <property type="entry name" value="P-loop_NTPase"/>
</dbReference>
<keyword evidence="3" id="KW-0342">GTP-binding</keyword>
<proteinExistence type="predicted"/>
<organism evidence="7 8">
    <name type="scientific">Nephila pilipes</name>
    <name type="common">Giant wood spider</name>
    <name type="synonym">Nephila maculata</name>
    <dbReference type="NCBI Taxonomy" id="299642"/>
    <lineage>
        <taxon>Eukaryota</taxon>
        <taxon>Metazoa</taxon>
        <taxon>Ecdysozoa</taxon>
        <taxon>Arthropoda</taxon>
        <taxon>Chelicerata</taxon>
        <taxon>Arachnida</taxon>
        <taxon>Araneae</taxon>
        <taxon>Araneomorphae</taxon>
        <taxon>Entelegynae</taxon>
        <taxon>Araneoidea</taxon>
        <taxon>Nephilidae</taxon>
        <taxon>Nephila</taxon>
    </lineage>
</organism>